<reference evidence="2 3" key="1">
    <citation type="submission" date="2019-05" db="EMBL/GenBank/DDBJ databases">
        <title>Another draft genome of Portunus trituberculatus and its Hox gene families provides insights of decapod evolution.</title>
        <authorList>
            <person name="Jeong J.-H."/>
            <person name="Song I."/>
            <person name="Kim S."/>
            <person name="Choi T."/>
            <person name="Kim D."/>
            <person name="Ryu S."/>
            <person name="Kim W."/>
        </authorList>
    </citation>
    <scope>NUCLEOTIDE SEQUENCE [LARGE SCALE GENOMIC DNA]</scope>
    <source>
        <tissue evidence="2">Muscle</tissue>
    </source>
</reference>
<proteinExistence type="predicted"/>
<evidence type="ECO:0000256" key="1">
    <source>
        <dbReference type="SAM" id="MobiDB-lite"/>
    </source>
</evidence>
<protein>
    <submittedName>
        <fullName evidence="2">Uncharacterized protein</fullName>
    </submittedName>
</protein>
<dbReference type="EMBL" id="VSRR010012168">
    <property type="protein sequence ID" value="MPC54172.1"/>
    <property type="molecule type" value="Genomic_DNA"/>
</dbReference>
<dbReference type="AlphaFoldDB" id="A0A5B7G5F1"/>
<sequence length="100" mass="11746">MSTQRCEVLSAEEACNQQVQRRSSVEDKSICKEWLNITSHSPDKETRDHVCEREKEEQKDKEVETNILTPPLITIPSEHHRKDEPQTWPPFTINTCRIMN</sequence>
<dbReference type="Proteomes" id="UP000324222">
    <property type="component" value="Unassembled WGS sequence"/>
</dbReference>
<organism evidence="2 3">
    <name type="scientific">Portunus trituberculatus</name>
    <name type="common">Swimming crab</name>
    <name type="synonym">Neptunus trituberculatus</name>
    <dbReference type="NCBI Taxonomy" id="210409"/>
    <lineage>
        <taxon>Eukaryota</taxon>
        <taxon>Metazoa</taxon>
        <taxon>Ecdysozoa</taxon>
        <taxon>Arthropoda</taxon>
        <taxon>Crustacea</taxon>
        <taxon>Multicrustacea</taxon>
        <taxon>Malacostraca</taxon>
        <taxon>Eumalacostraca</taxon>
        <taxon>Eucarida</taxon>
        <taxon>Decapoda</taxon>
        <taxon>Pleocyemata</taxon>
        <taxon>Brachyura</taxon>
        <taxon>Eubrachyura</taxon>
        <taxon>Portunoidea</taxon>
        <taxon>Portunidae</taxon>
        <taxon>Portuninae</taxon>
        <taxon>Portunus</taxon>
    </lineage>
</organism>
<gene>
    <name evidence="2" type="ORF">E2C01_048080</name>
</gene>
<feature type="region of interest" description="Disordered" evidence="1">
    <location>
        <begin position="41"/>
        <end position="67"/>
    </location>
</feature>
<evidence type="ECO:0000313" key="2">
    <source>
        <dbReference type="EMBL" id="MPC54172.1"/>
    </source>
</evidence>
<name>A0A5B7G5F1_PORTR</name>
<keyword evidence="3" id="KW-1185">Reference proteome</keyword>
<accession>A0A5B7G5F1</accession>
<feature type="compositionally biased region" description="Basic and acidic residues" evidence="1">
    <location>
        <begin position="41"/>
        <end position="64"/>
    </location>
</feature>
<comment type="caution">
    <text evidence="2">The sequence shown here is derived from an EMBL/GenBank/DDBJ whole genome shotgun (WGS) entry which is preliminary data.</text>
</comment>
<evidence type="ECO:0000313" key="3">
    <source>
        <dbReference type="Proteomes" id="UP000324222"/>
    </source>
</evidence>